<proteinExistence type="inferred from homology"/>
<dbReference type="InterPro" id="IPR049326">
    <property type="entry name" value="Rhodopsin_dom_fungi"/>
</dbReference>
<evidence type="ECO:0000256" key="11">
    <source>
        <dbReference type="ARBA" id="ARBA00023157"/>
    </source>
</evidence>
<dbReference type="AlphaFoldDB" id="A0A177CL89"/>
<keyword evidence="19" id="KW-1185">Reference proteome</keyword>
<keyword evidence="11" id="KW-1015">Disulfide bond</keyword>
<feature type="transmembrane region" description="Helical" evidence="15">
    <location>
        <begin position="142"/>
        <end position="167"/>
    </location>
</feature>
<organism evidence="18 19">
    <name type="scientific">Paraphaeosphaeria sporulosa</name>
    <dbReference type="NCBI Taxonomy" id="1460663"/>
    <lineage>
        <taxon>Eukaryota</taxon>
        <taxon>Fungi</taxon>
        <taxon>Dikarya</taxon>
        <taxon>Ascomycota</taxon>
        <taxon>Pezizomycotina</taxon>
        <taxon>Dothideomycetes</taxon>
        <taxon>Pleosporomycetidae</taxon>
        <taxon>Pleosporales</taxon>
        <taxon>Massarineae</taxon>
        <taxon>Didymosphaeriaceae</taxon>
        <taxon>Paraphaeosphaeria</taxon>
    </lineage>
</organism>
<feature type="transmembrane region" description="Helical" evidence="15">
    <location>
        <begin position="65"/>
        <end position="86"/>
    </location>
</feature>
<sequence>CVQTALPKHNDCSVSDTACICYNEAISAVFNACLKSTCTVRDIVVATRLQNIQCNAPIRDRSKVLLIISIVIGASALVAVCMRMSVAFRQGSFGWDDIACLSAYAASIPVTVVCCVTSVHGFGKDTWASPVADIFLTLRLVYASQISYFPASGLTKLCFLLFFIRIFPGKRIQGAIRALVWATIIYIVVFMITMVFACKPISAVWTSWTKENTPSYCINQKAFYYAAAGCNIALDILIVLIPIPELLKLKLSRRKKIFLVAIFSVGAVTVVISCIRLGALATYETEVNPMYNNVLSGVWSVLEINVGIICICMPSFPRFVSQLAPHFFSTTHRDSRLCGEAGTPNAYGRSGRKKFQTRVSMFEMSIVKTVDMTVEAQRASDDEVRLVMLQQNRRGAPSSASSTAGWELPMQRPDQVYDGRS</sequence>
<keyword evidence="7 15" id="KW-0812">Transmembrane</keyword>
<evidence type="ECO:0000259" key="17">
    <source>
        <dbReference type="Pfam" id="PF20684"/>
    </source>
</evidence>
<gene>
    <name evidence="18" type="ORF">CC84DRAFT_1089996</name>
</gene>
<dbReference type="InterPro" id="IPR008427">
    <property type="entry name" value="Extracellular_membr_CFEM_dom"/>
</dbReference>
<evidence type="ECO:0000256" key="5">
    <source>
        <dbReference type="ARBA" id="ARBA00022525"/>
    </source>
</evidence>
<evidence type="ECO:0000256" key="3">
    <source>
        <dbReference type="ARBA" id="ARBA00004613"/>
    </source>
</evidence>
<keyword evidence="10 15" id="KW-0472">Membrane</keyword>
<evidence type="ECO:0000256" key="6">
    <source>
        <dbReference type="ARBA" id="ARBA00022622"/>
    </source>
</evidence>
<evidence type="ECO:0000259" key="16">
    <source>
        <dbReference type="Pfam" id="PF05730"/>
    </source>
</evidence>
<accession>A0A177CL89</accession>
<evidence type="ECO:0000256" key="10">
    <source>
        <dbReference type="ARBA" id="ARBA00023136"/>
    </source>
</evidence>
<feature type="region of interest" description="Disordered" evidence="14">
    <location>
        <begin position="391"/>
        <end position="421"/>
    </location>
</feature>
<keyword evidence="8" id="KW-0732">Signal</keyword>
<feature type="compositionally biased region" description="Polar residues" evidence="14">
    <location>
        <begin position="391"/>
        <end position="404"/>
    </location>
</feature>
<feature type="transmembrane region" description="Helical" evidence="15">
    <location>
        <begin position="257"/>
        <end position="278"/>
    </location>
</feature>
<name>A0A177CL89_9PLEO</name>
<dbReference type="Proteomes" id="UP000077069">
    <property type="component" value="Unassembled WGS sequence"/>
</dbReference>
<dbReference type="GO" id="GO:0098552">
    <property type="term" value="C:side of membrane"/>
    <property type="evidence" value="ECO:0007669"/>
    <property type="project" value="UniProtKB-KW"/>
</dbReference>
<evidence type="ECO:0000313" key="19">
    <source>
        <dbReference type="Proteomes" id="UP000077069"/>
    </source>
</evidence>
<evidence type="ECO:0000256" key="9">
    <source>
        <dbReference type="ARBA" id="ARBA00022989"/>
    </source>
</evidence>
<evidence type="ECO:0000256" key="12">
    <source>
        <dbReference type="ARBA" id="ARBA00023288"/>
    </source>
</evidence>
<dbReference type="InParanoid" id="A0A177CL89"/>
<feature type="transmembrane region" description="Helical" evidence="15">
    <location>
        <begin position="222"/>
        <end position="245"/>
    </location>
</feature>
<dbReference type="RefSeq" id="XP_018037954.1">
    <property type="nucleotide sequence ID" value="XM_018174333.1"/>
</dbReference>
<evidence type="ECO:0000256" key="15">
    <source>
        <dbReference type="SAM" id="Phobius"/>
    </source>
</evidence>
<feature type="transmembrane region" description="Helical" evidence="15">
    <location>
        <begin position="298"/>
        <end position="316"/>
    </location>
</feature>
<dbReference type="PANTHER" id="PTHR33048">
    <property type="entry name" value="PTH11-LIKE INTEGRAL MEMBRANE PROTEIN (AFU_ORTHOLOGUE AFUA_5G11245)"/>
    <property type="match status" value="1"/>
</dbReference>
<comment type="subcellular location">
    <subcellularLocation>
        <location evidence="2">Membrane</location>
        <topology evidence="2">Lipid-anchor</topology>
        <topology evidence="2">GPI-anchor</topology>
    </subcellularLocation>
    <subcellularLocation>
        <location evidence="1">Membrane</location>
        <topology evidence="1">Multi-pass membrane protein</topology>
    </subcellularLocation>
    <subcellularLocation>
        <location evidence="3">Secreted</location>
    </subcellularLocation>
</comment>
<feature type="non-terminal residue" evidence="18">
    <location>
        <position position="1"/>
    </location>
</feature>
<dbReference type="Pfam" id="PF05730">
    <property type="entry name" value="CFEM"/>
    <property type="match status" value="1"/>
</dbReference>
<dbReference type="GeneID" id="28757819"/>
<protein>
    <submittedName>
        <fullName evidence="18">Uncharacterized protein</fullName>
    </submittedName>
</protein>
<evidence type="ECO:0000256" key="7">
    <source>
        <dbReference type="ARBA" id="ARBA00022692"/>
    </source>
</evidence>
<keyword evidence="9 15" id="KW-1133">Transmembrane helix</keyword>
<evidence type="ECO:0000256" key="1">
    <source>
        <dbReference type="ARBA" id="ARBA00004141"/>
    </source>
</evidence>
<comment type="similarity">
    <text evidence="13">Belongs to the SAT4 family.</text>
</comment>
<evidence type="ECO:0000256" key="8">
    <source>
        <dbReference type="ARBA" id="ARBA00022729"/>
    </source>
</evidence>
<dbReference type="GO" id="GO:0005576">
    <property type="term" value="C:extracellular region"/>
    <property type="evidence" value="ECO:0007669"/>
    <property type="project" value="UniProtKB-SubCell"/>
</dbReference>
<feature type="domain" description="Rhodopsin" evidence="17">
    <location>
        <begin position="87"/>
        <end position="318"/>
    </location>
</feature>
<feature type="transmembrane region" description="Helical" evidence="15">
    <location>
        <begin position="179"/>
        <end position="202"/>
    </location>
</feature>
<evidence type="ECO:0000256" key="13">
    <source>
        <dbReference type="ARBA" id="ARBA00038359"/>
    </source>
</evidence>
<evidence type="ECO:0000256" key="2">
    <source>
        <dbReference type="ARBA" id="ARBA00004589"/>
    </source>
</evidence>
<evidence type="ECO:0000256" key="4">
    <source>
        <dbReference type="ARBA" id="ARBA00010031"/>
    </source>
</evidence>
<reference evidence="18 19" key="1">
    <citation type="submission" date="2016-05" db="EMBL/GenBank/DDBJ databases">
        <title>Comparative analysis of secretome profiles of manganese(II)-oxidizing ascomycete fungi.</title>
        <authorList>
            <consortium name="DOE Joint Genome Institute"/>
            <person name="Zeiner C.A."/>
            <person name="Purvine S.O."/>
            <person name="Zink E.M."/>
            <person name="Wu S."/>
            <person name="Pasa-Tolic L."/>
            <person name="Chaput D.L."/>
            <person name="Haridas S."/>
            <person name="Grigoriev I.V."/>
            <person name="Santelli C.M."/>
            <person name="Hansel C.M."/>
        </authorList>
    </citation>
    <scope>NUCLEOTIDE SEQUENCE [LARGE SCALE GENOMIC DNA]</scope>
    <source>
        <strain evidence="18 19">AP3s5-JAC2a</strain>
    </source>
</reference>
<evidence type="ECO:0000256" key="14">
    <source>
        <dbReference type="SAM" id="MobiDB-lite"/>
    </source>
</evidence>
<dbReference type="InterPro" id="IPR052337">
    <property type="entry name" value="SAT4-like"/>
</dbReference>
<keyword evidence="6" id="KW-0336">GPI-anchor</keyword>
<dbReference type="EMBL" id="KV441551">
    <property type="protein sequence ID" value="OAG07589.1"/>
    <property type="molecule type" value="Genomic_DNA"/>
</dbReference>
<keyword evidence="6" id="KW-0325">Glycoprotein</keyword>
<keyword evidence="12" id="KW-0449">Lipoprotein</keyword>
<evidence type="ECO:0000313" key="18">
    <source>
        <dbReference type="EMBL" id="OAG07589.1"/>
    </source>
</evidence>
<comment type="similarity">
    <text evidence="4">Belongs to the RBT5 family.</text>
</comment>
<dbReference type="OrthoDB" id="2496787at2759"/>
<dbReference type="PANTHER" id="PTHR33048:SF123">
    <property type="entry name" value="INTEGRAL MEMBRANE PROTEIN"/>
    <property type="match status" value="1"/>
</dbReference>
<feature type="domain" description="CFEM" evidence="16">
    <location>
        <begin position="1"/>
        <end position="54"/>
    </location>
</feature>
<keyword evidence="5" id="KW-0964">Secreted</keyword>
<dbReference type="Pfam" id="PF20684">
    <property type="entry name" value="Fung_rhodopsin"/>
    <property type="match status" value="1"/>
</dbReference>